<evidence type="ECO:0000256" key="1">
    <source>
        <dbReference type="ARBA" id="ARBA00008361"/>
    </source>
</evidence>
<dbReference type="Pfam" id="PF13649">
    <property type="entry name" value="Methyltransf_25"/>
    <property type="match status" value="1"/>
</dbReference>
<comment type="similarity">
    <text evidence="1">Belongs to the methyltransferase superfamily.</text>
</comment>
<dbReference type="InterPro" id="IPR041698">
    <property type="entry name" value="Methyltransf_25"/>
</dbReference>
<evidence type="ECO:0000256" key="3">
    <source>
        <dbReference type="ARBA" id="ARBA00022679"/>
    </source>
</evidence>
<dbReference type="Gene3D" id="3.40.50.150">
    <property type="entry name" value="Vaccinia Virus protein VP39"/>
    <property type="match status" value="1"/>
</dbReference>
<dbReference type="InterPro" id="IPR051419">
    <property type="entry name" value="Lys/N-term_MeTrsfase_sf"/>
</dbReference>
<gene>
    <name evidence="6" type="primary">LOC106811437</name>
</gene>
<dbReference type="RefSeq" id="XP_014670537.1">
    <property type="nucleotide sequence ID" value="XM_014815051.1"/>
</dbReference>
<dbReference type="SUPFAM" id="SSF53335">
    <property type="entry name" value="S-adenosyl-L-methionine-dependent methyltransferases"/>
    <property type="match status" value="1"/>
</dbReference>
<dbReference type="CDD" id="cd02440">
    <property type="entry name" value="AdoMet_MTases"/>
    <property type="match status" value="1"/>
</dbReference>
<dbReference type="Proteomes" id="UP000695022">
    <property type="component" value="Unplaced"/>
</dbReference>
<evidence type="ECO:0000256" key="2">
    <source>
        <dbReference type="ARBA" id="ARBA00022603"/>
    </source>
</evidence>
<dbReference type="InterPro" id="IPR029063">
    <property type="entry name" value="SAM-dependent_MTases_sf"/>
</dbReference>
<evidence type="ECO:0000313" key="6">
    <source>
        <dbReference type="RefSeq" id="XP_014670537.1"/>
    </source>
</evidence>
<sequence>MHAWIVMLYQAYCKCVPADSRDLALRLADSYPCSRSAASTSPRGRSRYGGAAALSRTVPCGSAPQARAPGSQHGARERRLNSVAWVALACHQSCDAALPAYVRRGASTLLTGQREHPSSVCKDAWRRGTPRFVALRMFGDRCARVWTTWWQACIMFRSKDPGDAVPLLEGWGQPRDRLTYANLAEKPAWDTHYKRSPTSFDWLLSYDQMELALAPFLQGKVGQQVLDIGSGTSDLALRLATHYPCFVHCLDFSQGALAAAARTYRVAAAGGASSNSVAGALTFTAADAARLPYVDGCFHLVTDKGTSDSVLKDAGGGRALALRMFGECARVLTPGGSLLMFTDEDPEMRLPLLEDFAKTTRGGGASVRFSLLGERNGLEYFMYELRKS</sequence>
<keyword evidence="2" id="KW-0489">Methyltransferase</keyword>
<keyword evidence="5" id="KW-1185">Reference proteome</keyword>
<evidence type="ECO:0000313" key="5">
    <source>
        <dbReference type="Proteomes" id="UP000695022"/>
    </source>
</evidence>
<dbReference type="PANTHER" id="PTHR12176">
    <property type="entry name" value="SAM-DEPENDENT METHYLTRANSFERASE SUPERFAMILY PROTEIN"/>
    <property type="match status" value="1"/>
</dbReference>
<evidence type="ECO:0000259" key="4">
    <source>
        <dbReference type="Pfam" id="PF13649"/>
    </source>
</evidence>
<proteinExistence type="inferred from homology"/>
<reference evidence="6" key="1">
    <citation type="submission" date="2025-08" db="UniProtKB">
        <authorList>
            <consortium name="RefSeq"/>
        </authorList>
    </citation>
    <scope>IDENTIFICATION</scope>
</reference>
<feature type="domain" description="Methyltransferase" evidence="4">
    <location>
        <begin position="225"/>
        <end position="336"/>
    </location>
</feature>
<organism evidence="5 6">
    <name type="scientific">Priapulus caudatus</name>
    <name type="common">Priapulid worm</name>
    <dbReference type="NCBI Taxonomy" id="37621"/>
    <lineage>
        <taxon>Eukaryota</taxon>
        <taxon>Metazoa</taxon>
        <taxon>Ecdysozoa</taxon>
        <taxon>Scalidophora</taxon>
        <taxon>Priapulida</taxon>
        <taxon>Priapulimorpha</taxon>
        <taxon>Priapulimorphida</taxon>
        <taxon>Priapulidae</taxon>
        <taxon>Priapulus</taxon>
    </lineage>
</organism>
<keyword evidence="3" id="KW-0808">Transferase</keyword>
<name>A0ABM1EEB6_PRICU</name>
<dbReference type="PANTHER" id="PTHR12176:SF83">
    <property type="entry name" value="CITRATE SYNTHASE-LYSINE N-METHYLTRANSFERASE CSKMT, MITOCHONDRIAL"/>
    <property type="match status" value="1"/>
</dbReference>
<protein>
    <submittedName>
        <fullName evidence="6">Methyltransferase-like protein 12, mitochondrial</fullName>
    </submittedName>
</protein>
<accession>A0ABM1EEB6</accession>
<dbReference type="GeneID" id="106811437"/>